<comment type="caution">
    <text evidence="1">The sequence shown here is derived from an EMBL/GenBank/DDBJ whole genome shotgun (WGS) entry which is preliminary data.</text>
</comment>
<accession>A0A0A5FW04</accession>
<protein>
    <submittedName>
        <fullName evidence="1">Uncharacterized protein</fullName>
    </submittedName>
</protein>
<evidence type="ECO:0000313" key="1">
    <source>
        <dbReference type="EMBL" id="KGX84971.1"/>
    </source>
</evidence>
<dbReference type="Gene3D" id="2.60.40.3860">
    <property type="match status" value="1"/>
</dbReference>
<organism evidence="1 2">
    <name type="scientific">Pontibacillus litoralis JSM 072002</name>
    <dbReference type="NCBI Taxonomy" id="1385512"/>
    <lineage>
        <taxon>Bacteria</taxon>
        <taxon>Bacillati</taxon>
        <taxon>Bacillota</taxon>
        <taxon>Bacilli</taxon>
        <taxon>Bacillales</taxon>
        <taxon>Bacillaceae</taxon>
        <taxon>Pontibacillus</taxon>
    </lineage>
</organism>
<reference evidence="1 2" key="1">
    <citation type="submission" date="2013-08" db="EMBL/GenBank/DDBJ databases">
        <authorList>
            <person name="Huang J."/>
            <person name="Wang G."/>
        </authorList>
    </citation>
    <scope>NUCLEOTIDE SEQUENCE [LARGE SCALE GENOMIC DNA]</scope>
    <source>
        <strain evidence="1 2">JSM 072002</strain>
    </source>
</reference>
<sequence length="106" mass="12290">MKSNGSYTVKSYWNTGILNYSFQTDFVLRSGYDYINKSYNPNVTIIGGTYDNEKVSVQRKHETSTKRAYSRMDFSYEVFTGKSSVDFYFQVGNNDYETTLSLKDSK</sequence>
<proteinExistence type="predicted"/>
<dbReference type="RefSeq" id="WP_036835863.1">
    <property type="nucleotide sequence ID" value="NZ_AVPG01000028.1"/>
</dbReference>
<name>A0A0A5FW04_9BACI</name>
<keyword evidence="2" id="KW-1185">Reference proteome</keyword>
<evidence type="ECO:0000313" key="2">
    <source>
        <dbReference type="Proteomes" id="UP000030401"/>
    </source>
</evidence>
<dbReference type="AlphaFoldDB" id="A0A0A5FW04"/>
<dbReference type="Proteomes" id="UP000030401">
    <property type="component" value="Unassembled WGS sequence"/>
</dbReference>
<gene>
    <name evidence="1" type="ORF">N784_11390</name>
</gene>
<dbReference type="EMBL" id="AVPG01000028">
    <property type="protein sequence ID" value="KGX84971.1"/>
    <property type="molecule type" value="Genomic_DNA"/>
</dbReference>